<proteinExistence type="predicted"/>
<accession>A0AAD3H6S5</accession>
<dbReference type="EMBL" id="BLLK01000045">
    <property type="protein sequence ID" value="GFH52024.1"/>
    <property type="molecule type" value="Genomic_DNA"/>
</dbReference>
<organism evidence="1 2">
    <name type="scientific">Chaetoceros tenuissimus</name>
    <dbReference type="NCBI Taxonomy" id="426638"/>
    <lineage>
        <taxon>Eukaryota</taxon>
        <taxon>Sar</taxon>
        <taxon>Stramenopiles</taxon>
        <taxon>Ochrophyta</taxon>
        <taxon>Bacillariophyta</taxon>
        <taxon>Coscinodiscophyceae</taxon>
        <taxon>Chaetocerotophycidae</taxon>
        <taxon>Chaetocerotales</taxon>
        <taxon>Chaetocerotaceae</taxon>
        <taxon>Chaetoceros</taxon>
    </lineage>
</organism>
<sequence>MMFHRIRSEQSVKLLSIGIASFSGNLVCSNEARSEQGTSPYKKLNAKDKILHNLFGKALPEPRILDEKDNVFDTYQVRKGLKERRADEKKLEIIQKQIMKCVQANDRKCIESQMQNVNEVLYGKGTTMQDREEFLIKYGCTPYSDEILDKILSFDRPIMDIGAGNGQWSRALSDRAKQKAADRGTKIINDYVVAYDNGSAIPLNTEIYHKLTQPAQEHFYNVEKMDGVDAVRQIKNRGRILLLVYPSPGPMAYDVVKSYSEFKENDLVVFVGEGVESGANGNADFLEFFKSKHWVLLQTMDVPTVRGGGKGLEKVFIFQRAL</sequence>
<gene>
    <name evidence="1" type="ORF">CTEN210_08500</name>
</gene>
<dbReference type="PANTHER" id="PTHR39290:SF6">
    <property type="entry name" value="S-ADENOSYL-L-METHIONINE-DEPENDENT METHYLTRANSFERASES SUPERFAMILY PROTEIN"/>
    <property type="match status" value="1"/>
</dbReference>
<comment type="caution">
    <text evidence="1">The sequence shown here is derived from an EMBL/GenBank/DDBJ whole genome shotgun (WGS) entry which is preliminary data.</text>
</comment>
<evidence type="ECO:0000313" key="2">
    <source>
        <dbReference type="Proteomes" id="UP001054902"/>
    </source>
</evidence>
<dbReference type="PANTHER" id="PTHR39290">
    <property type="entry name" value="C3H1-TYPE DOMAIN-CONTAINING PROTEIN-RELATED"/>
    <property type="match status" value="1"/>
</dbReference>
<protein>
    <submittedName>
        <fullName evidence="1">Uncharacterized protein</fullName>
    </submittedName>
</protein>
<keyword evidence="2" id="KW-1185">Reference proteome</keyword>
<evidence type="ECO:0000313" key="1">
    <source>
        <dbReference type="EMBL" id="GFH52024.1"/>
    </source>
</evidence>
<reference evidence="1 2" key="1">
    <citation type="journal article" date="2021" name="Sci. Rep.">
        <title>The genome of the diatom Chaetoceros tenuissimus carries an ancient integrated fragment of an extant virus.</title>
        <authorList>
            <person name="Hongo Y."/>
            <person name="Kimura K."/>
            <person name="Takaki Y."/>
            <person name="Yoshida Y."/>
            <person name="Baba S."/>
            <person name="Kobayashi G."/>
            <person name="Nagasaki K."/>
            <person name="Hano T."/>
            <person name="Tomaru Y."/>
        </authorList>
    </citation>
    <scope>NUCLEOTIDE SEQUENCE [LARGE SCALE GENOMIC DNA]</scope>
    <source>
        <strain evidence="1 2">NIES-3715</strain>
    </source>
</reference>
<dbReference type="Proteomes" id="UP001054902">
    <property type="component" value="Unassembled WGS sequence"/>
</dbReference>
<dbReference type="AlphaFoldDB" id="A0AAD3H6S5"/>
<name>A0AAD3H6S5_9STRA</name>